<dbReference type="STRING" id="29845.A0A1V6R3J8"/>
<accession>A0A1V6R3J8</accession>
<sequence>MFEGYKFFKADPSLGQRSTWARAERIKLQIEQNELYSMVHERADAYSAQQQYQHVGYNCRAQINQLIQDRQDEDPRTKWSCVYVKQTVFMLVIIMGRPAQMGKYPRTPMGDLVDLSPRALLYPPESEKNYPGYSSLGGDYGMSQYPDHSYQVAPTSPACTPFSYPEHRLNLDQLPLYQSGRNSSQGRYLPQASSLDDQKFMPPNRSKPDETFCQGVLSQPPVEFQQMNPSHAHHHRNLDFSDKAITQSGRSESVTIPMTLTRSSSFAENQSCHHDPKRICQSTQPRQSNEAHCQEFRDNGTCDEGEAQGR</sequence>
<dbReference type="EMBL" id="MDYP01000103">
    <property type="protein sequence ID" value="OQD95772.1"/>
    <property type="molecule type" value="Genomic_DNA"/>
</dbReference>
<name>A0A1V6R3J8_9EURO</name>
<feature type="compositionally biased region" description="Acidic residues" evidence="1">
    <location>
        <begin position="301"/>
        <end position="310"/>
    </location>
</feature>
<organism evidence="2 3">
    <name type="scientific">Penicillium vulpinum</name>
    <dbReference type="NCBI Taxonomy" id="29845"/>
    <lineage>
        <taxon>Eukaryota</taxon>
        <taxon>Fungi</taxon>
        <taxon>Dikarya</taxon>
        <taxon>Ascomycota</taxon>
        <taxon>Pezizomycotina</taxon>
        <taxon>Eurotiomycetes</taxon>
        <taxon>Eurotiomycetidae</taxon>
        <taxon>Eurotiales</taxon>
        <taxon>Aspergillaceae</taxon>
        <taxon>Penicillium</taxon>
    </lineage>
</organism>
<evidence type="ECO:0000313" key="3">
    <source>
        <dbReference type="Proteomes" id="UP000191518"/>
    </source>
</evidence>
<dbReference type="OrthoDB" id="5401486at2759"/>
<keyword evidence="3" id="KW-1185">Reference proteome</keyword>
<proteinExistence type="predicted"/>
<gene>
    <name evidence="2" type="ORF">PENVUL_c104G07933</name>
</gene>
<evidence type="ECO:0000256" key="1">
    <source>
        <dbReference type="SAM" id="MobiDB-lite"/>
    </source>
</evidence>
<feature type="region of interest" description="Disordered" evidence="1">
    <location>
        <begin position="179"/>
        <end position="198"/>
    </location>
</feature>
<evidence type="ECO:0000313" key="2">
    <source>
        <dbReference type="EMBL" id="OQD95772.1"/>
    </source>
</evidence>
<comment type="caution">
    <text evidence="2">The sequence shown here is derived from an EMBL/GenBank/DDBJ whole genome shotgun (WGS) entry which is preliminary data.</text>
</comment>
<protein>
    <submittedName>
        <fullName evidence="2">Uncharacterized protein</fullName>
    </submittedName>
</protein>
<feature type="compositionally biased region" description="Polar residues" evidence="1">
    <location>
        <begin position="280"/>
        <end position="291"/>
    </location>
</feature>
<reference evidence="3" key="1">
    <citation type="journal article" date="2017" name="Nat. Microbiol.">
        <title>Global analysis of biosynthetic gene clusters reveals vast potential of secondary metabolite production in Penicillium species.</title>
        <authorList>
            <person name="Nielsen J.C."/>
            <person name="Grijseels S."/>
            <person name="Prigent S."/>
            <person name="Ji B."/>
            <person name="Dainat J."/>
            <person name="Nielsen K.F."/>
            <person name="Frisvad J.C."/>
            <person name="Workman M."/>
            <person name="Nielsen J."/>
        </authorList>
    </citation>
    <scope>NUCLEOTIDE SEQUENCE [LARGE SCALE GENOMIC DNA]</scope>
    <source>
        <strain evidence="3">IBT 29486</strain>
    </source>
</reference>
<feature type="compositionally biased region" description="Polar residues" evidence="1">
    <location>
        <begin position="179"/>
        <end position="195"/>
    </location>
</feature>
<feature type="region of interest" description="Disordered" evidence="1">
    <location>
        <begin position="265"/>
        <end position="310"/>
    </location>
</feature>
<dbReference type="AlphaFoldDB" id="A0A1V6R3J8"/>
<dbReference type="Proteomes" id="UP000191518">
    <property type="component" value="Unassembled WGS sequence"/>
</dbReference>